<comment type="caution">
    <text evidence="2">The sequence shown here is derived from an EMBL/GenBank/DDBJ whole genome shotgun (WGS) entry which is preliminary data.</text>
</comment>
<dbReference type="RefSeq" id="WP_204699582.1">
    <property type="nucleotide sequence ID" value="NZ_JAFBEC010000017.1"/>
</dbReference>
<evidence type="ECO:0000256" key="1">
    <source>
        <dbReference type="SAM" id="MobiDB-lite"/>
    </source>
</evidence>
<evidence type="ECO:0000313" key="3">
    <source>
        <dbReference type="Proteomes" id="UP000741863"/>
    </source>
</evidence>
<name>A0ABS2PHB0_9BACL</name>
<evidence type="ECO:0000313" key="2">
    <source>
        <dbReference type="EMBL" id="MBM7634824.1"/>
    </source>
</evidence>
<evidence type="ECO:0008006" key="4">
    <source>
        <dbReference type="Google" id="ProtNLM"/>
    </source>
</evidence>
<feature type="region of interest" description="Disordered" evidence="1">
    <location>
        <begin position="97"/>
        <end position="117"/>
    </location>
</feature>
<keyword evidence="3" id="KW-1185">Reference proteome</keyword>
<reference evidence="2 3" key="1">
    <citation type="submission" date="2021-01" db="EMBL/GenBank/DDBJ databases">
        <title>Genomic Encyclopedia of Type Strains, Phase IV (KMG-IV): sequencing the most valuable type-strain genomes for metagenomic binning, comparative biology and taxonomic classification.</title>
        <authorList>
            <person name="Goeker M."/>
        </authorList>
    </citation>
    <scope>NUCLEOTIDE SEQUENCE [LARGE SCALE GENOMIC DNA]</scope>
    <source>
        <strain evidence="2 3">DSM 25540</strain>
    </source>
</reference>
<protein>
    <recommendedName>
        <fullName evidence="4">Hydrolase</fullName>
    </recommendedName>
</protein>
<gene>
    <name evidence="2" type="ORF">JOD17_003950</name>
</gene>
<dbReference type="EMBL" id="JAFBEC010000017">
    <property type="protein sequence ID" value="MBM7634824.1"/>
    <property type="molecule type" value="Genomic_DNA"/>
</dbReference>
<organism evidence="2 3">
    <name type="scientific">Geomicrobium sediminis</name>
    <dbReference type="NCBI Taxonomy" id="1347788"/>
    <lineage>
        <taxon>Bacteria</taxon>
        <taxon>Bacillati</taxon>
        <taxon>Bacillota</taxon>
        <taxon>Bacilli</taxon>
        <taxon>Bacillales</taxon>
        <taxon>Geomicrobium</taxon>
    </lineage>
</organism>
<accession>A0ABS2PHB0</accession>
<proteinExistence type="predicted"/>
<sequence>MDKQIYYVNLNPISMDDVTTTKIDDSELIQFEIEASAHEIKELKTLLSEVQAHDMELQDLFTFRHFNEEYTDDDSREFQHGLDHVYKRIYELGTHKTREDMESMRPTLMSNEDESPS</sequence>
<dbReference type="Proteomes" id="UP000741863">
    <property type="component" value="Unassembled WGS sequence"/>
</dbReference>